<accession>A0ABU5Z9Z9</accession>
<reference evidence="1 2" key="1">
    <citation type="submission" date="2023-12" db="EMBL/GenBank/DDBJ databases">
        <title>Genomic sequences of Capnocytophaga and Parvimonas strains.</title>
        <authorList>
            <person name="Watt R.M."/>
            <person name="Wang M."/>
            <person name="Yang T."/>
            <person name="Tong W.M."/>
        </authorList>
    </citation>
    <scope>NUCLEOTIDE SEQUENCE [LARGE SCALE GENOMIC DNA]</scope>
    <source>
        <strain evidence="1 2">CCUG 13096</strain>
    </source>
</reference>
<dbReference type="EMBL" id="JAYKBW010000012">
    <property type="protein sequence ID" value="MEB3075784.1"/>
    <property type="molecule type" value="Genomic_DNA"/>
</dbReference>
<evidence type="ECO:0000313" key="1">
    <source>
        <dbReference type="EMBL" id="MEB3075784.1"/>
    </source>
</evidence>
<comment type="caution">
    <text evidence="1">The sequence shown here is derived from an EMBL/GenBank/DDBJ whole genome shotgun (WGS) entry which is preliminary data.</text>
</comment>
<name>A0ABU5Z9Z9_9FLAO</name>
<dbReference type="InterPro" id="IPR014985">
    <property type="entry name" value="WbqC"/>
</dbReference>
<dbReference type="RefSeq" id="WP_323983921.1">
    <property type="nucleotide sequence ID" value="NZ_JAYKBW010000012.1"/>
</dbReference>
<evidence type="ECO:0000313" key="2">
    <source>
        <dbReference type="Proteomes" id="UP001311730"/>
    </source>
</evidence>
<gene>
    <name evidence="1" type="ORF">VJJ08_10835</name>
</gene>
<protein>
    <submittedName>
        <fullName evidence="1">WbqC family protein</fullName>
    </submittedName>
</protein>
<proteinExistence type="predicted"/>
<dbReference type="Proteomes" id="UP001311730">
    <property type="component" value="Unassembled WGS sequence"/>
</dbReference>
<organism evidence="1 2">
    <name type="scientific">Capnocytophaga gingivalis</name>
    <dbReference type="NCBI Taxonomy" id="1017"/>
    <lineage>
        <taxon>Bacteria</taxon>
        <taxon>Pseudomonadati</taxon>
        <taxon>Bacteroidota</taxon>
        <taxon>Flavobacteriia</taxon>
        <taxon>Flavobacteriales</taxon>
        <taxon>Flavobacteriaceae</taxon>
        <taxon>Capnocytophaga</taxon>
    </lineage>
</organism>
<dbReference type="Pfam" id="PF08889">
    <property type="entry name" value="WbqC"/>
    <property type="match status" value="1"/>
</dbReference>
<keyword evidence="2" id="KW-1185">Reference proteome</keyword>
<sequence>MKALLHPTYFPTIASFSLLVTTPCVLEVSDNYQKQTYRNRTYIYGANGKQILTVPILHTGGETGRQLYKDVRVDNQVAWQKLHWKTLQTAYRTSPFFEYYEDKIAPIFTQKHTFLLDLNLRTIEVVLDCLHKEITWEKTTTYEPTYEGLSDYRYLTNAKEAYQVDQAPYYQIFSDKHGFIPNLSILDLLFHEGNQTISLMTRDK</sequence>